<reference evidence="2" key="1">
    <citation type="submission" date="2022-11" db="UniProtKB">
        <authorList>
            <consortium name="WormBaseParasite"/>
        </authorList>
    </citation>
    <scope>IDENTIFICATION</scope>
</reference>
<dbReference type="WBParaSite" id="ES5_v2.g16025.t1">
    <property type="protein sequence ID" value="ES5_v2.g16025.t1"/>
    <property type="gene ID" value="ES5_v2.g16025"/>
</dbReference>
<dbReference type="Proteomes" id="UP000887579">
    <property type="component" value="Unplaced"/>
</dbReference>
<sequence>MSVRIIKKKHRRINFEKEEDLKNAESDTSSVPLDVTPKYQAHLRNKDSKESAEIAPPPHVPRHKAKERFKSKSKPIKVSNEEELTFTSMTAKKKRNKYWAGLDNILIMYHTWLTYNDAILLPYANDPKAFFDNVLNNTKYYTARLYLYLNITYKEETFYYHVLDIIRPEVQKNVDILMVARKCKSIQDPFDVAQFLDIKLDKDTLAMMIKN</sequence>
<organism evidence="1 2">
    <name type="scientific">Panagrolaimus sp. ES5</name>
    <dbReference type="NCBI Taxonomy" id="591445"/>
    <lineage>
        <taxon>Eukaryota</taxon>
        <taxon>Metazoa</taxon>
        <taxon>Ecdysozoa</taxon>
        <taxon>Nematoda</taxon>
        <taxon>Chromadorea</taxon>
        <taxon>Rhabditida</taxon>
        <taxon>Tylenchina</taxon>
        <taxon>Panagrolaimomorpha</taxon>
        <taxon>Panagrolaimoidea</taxon>
        <taxon>Panagrolaimidae</taxon>
        <taxon>Panagrolaimus</taxon>
    </lineage>
</organism>
<evidence type="ECO:0000313" key="1">
    <source>
        <dbReference type="Proteomes" id="UP000887579"/>
    </source>
</evidence>
<proteinExistence type="predicted"/>
<evidence type="ECO:0000313" key="2">
    <source>
        <dbReference type="WBParaSite" id="ES5_v2.g16025.t1"/>
    </source>
</evidence>
<accession>A0AC34FFB0</accession>
<name>A0AC34FFB0_9BILA</name>
<protein>
    <submittedName>
        <fullName evidence="2">Uncharacterized protein</fullName>
    </submittedName>
</protein>